<protein>
    <submittedName>
        <fullName evidence="2">CinA domain-containing protein</fullName>
    </submittedName>
</protein>
<dbReference type="Gene3D" id="3.90.950.20">
    <property type="entry name" value="CinA-like"/>
    <property type="match status" value="1"/>
</dbReference>
<evidence type="ECO:0000313" key="2">
    <source>
        <dbReference type="EMBL" id="EJX04593.1"/>
    </source>
</evidence>
<accession>J9GQ87</accession>
<dbReference type="AlphaFoldDB" id="J9GQ87"/>
<reference evidence="2" key="1">
    <citation type="journal article" date="2012" name="PLoS ONE">
        <title>Gene sets for utilization of primary and secondary nutrition supplies in the distal gut of endangered iberian lynx.</title>
        <authorList>
            <person name="Alcaide M."/>
            <person name="Messina E."/>
            <person name="Richter M."/>
            <person name="Bargiela R."/>
            <person name="Peplies J."/>
            <person name="Huws S.A."/>
            <person name="Newbold C.J."/>
            <person name="Golyshin P.N."/>
            <person name="Simon M.A."/>
            <person name="Lopez G."/>
            <person name="Yakimov M.M."/>
            <person name="Ferrer M."/>
        </authorList>
    </citation>
    <scope>NUCLEOTIDE SEQUENCE</scope>
</reference>
<dbReference type="SUPFAM" id="SSF142433">
    <property type="entry name" value="CinA-like"/>
    <property type="match status" value="1"/>
</dbReference>
<gene>
    <name evidence="2" type="ORF">EVA_07300</name>
</gene>
<proteinExistence type="predicted"/>
<dbReference type="NCBIfam" id="TIGR00199">
    <property type="entry name" value="PncC_domain"/>
    <property type="match status" value="1"/>
</dbReference>
<dbReference type="Pfam" id="PF02464">
    <property type="entry name" value="CinA"/>
    <property type="match status" value="1"/>
</dbReference>
<comment type="caution">
    <text evidence="2">The sequence shown here is derived from an EMBL/GenBank/DDBJ whole genome shotgun (WGS) entry which is preliminary data.</text>
</comment>
<sequence length="179" mass="18466">MSTLEDRILLLSEQVGVVATERHHIIVTAESCTGGGIAAALTAVPGSSAWFEEGFITYAAEKKTERLGVPATLIEKVGVVSEAVAQAMARGALAKSPTATLSVAVTGIAGPSGGSARQPVGTVCLAWGERYNGHIVTCSRTIVVPGSRATVRAETVRIALTGLIEKIGYGNPSVMPCEY</sequence>
<organism evidence="2">
    <name type="scientific">gut metagenome</name>
    <dbReference type="NCBI Taxonomy" id="749906"/>
    <lineage>
        <taxon>unclassified sequences</taxon>
        <taxon>metagenomes</taxon>
        <taxon>organismal metagenomes</taxon>
    </lineage>
</organism>
<dbReference type="InterPro" id="IPR036653">
    <property type="entry name" value="CinA-like_C"/>
</dbReference>
<feature type="domain" description="CinA C-terminal" evidence="1">
    <location>
        <begin position="11"/>
        <end position="166"/>
    </location>
</feature>
<dbReference type="EMBL" id="AMCI01001760">
    <property type="protein sequence ID" value="EJX04593.1"/>
    <property type="molecule type" value="Genomic_DNA"/>
</dbReference>
<evidence type="ECO:0000259" key="1">
    <source>
        <dbReference type="Pfam" id="PF02464"/>
    </source>
</evidence>
<dbReference type="InterPro" id="IPR008136">
    <property type="entry name" value="CinA_C"/>
</dbReference>
<name>J9GQ87_9ZZZZ</name>